<dbReference type="KEGG" id="iag:Igag_1986"/>
<dbReference type="Proteomes" id="UP000001304">
    <property type="component" value="Chromosome"/>
</dbReference>
<keyword evidence="1" id="KW-0472">Membrane</keyword>
<evidence type="ECO:0000313" key="3">
    <source>
        <dbReference type="Proteomes" id="UP000001304"/>
    </source>
</evidence>
<sequence>MNAELAVFLIVAGALDYLNLYGVKTAINSVLFFFFAFLALLATSVISFINKSKGSRRS</sequence>
<keyword evidence="3" id="KW-1185">Reference proteome</keyword>
<dbReference type="EMBL" id="CP002098">
    <property type="protein sequence ID" value="ADM28777.1"/>
    <property type="molecule type" value="Genomic_DNA"/>
</dbReference>
<proteinExistence type="predicted"/>
<evidence type="ECO:0000313" key="2">
    <source>
        <dbReference type="EMBL" id="ADM28777.1"/>
    </source>
</evidence>
<dbReference type="BioCyc" id="IAGG583356:GHAH-1974-MONOMER"/>
<feature type="transmembrane region" description="Helical" evidence="1">
    <location>
        <begin position="30"/>
        <end position="49"/>
    </location>
</feature>
<organism evidence="2 3">
    <name type="scientific">Ignisphaera aggregans (strain DSM 17230 / JCM 13409 / AQ1.S1)</name>
    <dbReference type="NCBI Taxonomy" id="583356"/>
    <lineage>
        <taxon>Archaea</taxon>
        <taxon>Thermoproteota</taxon>
        <taxon>Thermoprotei</taxon>
        <taxon>Desulfurococcales</taxon>
        <taxon>Desulfurococcaceae</taxon>
        <taxon>Ignisphaera</taxon>
    </lineage>
</organism>
<gene>
    <name evidence="2" type="ordered locus">Igag_1986</name>
</gene>
<accession>E0STJ1</accession>
<reference evidence="2 3" key="1">
    <citation type="journal article" date="2010" name="Stand. Genomic Sci.">
        <title>Complete genome sequence of Ignisphaera aggregans type strain (AQ1.S1).</title>
        <authorList>
            <person name="Goker M."/>
            <person name="Held B."/>
            <person name="Lapidus A."/>
            <person name="Nolan M."/>
            <person name="Spring S."/>
            <person name="Yasawong M."/>
            <person name="Lucas S."/>
            <person name="Glavina Del Rio T."/>
            <person name="Tice H."/>
            <person name="Cheng J.F."/>
            <person name="Goodwin L."/>
            <person name="Tapia R."/>
            <person name="Pitluck S."/>
            <person name="Liolios K."/>
            <person name="Ivanova N."/>
            <person name="Mavromatis K."/>
            <person name="Mikhailova N."/>
            <person name="Pati A."/>
            <person name="Chen A."/>
            <person name="Palaniappan K."/>
            <person name="Brambilla E."/>
            <person name="Land M."/>
            <person name="Hauser L."/>
            <person name="Chang Y.J."/>
            <person name="Jeffries C.D."/>
            <person name="Brettin T."/>
            <person name="Detter J.C."/>
            <person name="Han C."/>
            <person name="Rohde M."/>
            <person name="Sikorski J."/>
            <person name="Woyke T."/>
            <person name="Bristow J."/>
            <person name="Eisen J.A."/>
            <person name="Markowitz V."/>
            <person name="Hugenholtz P."/>
            <person name="Kyrpides N.C."/>
            <person name="Klenk H.P."/>
        </authorList>
    </citation>
    <scope>NUCLEOTIDE SEQUENCE [LARGE SCALE GENOMIC DNA]</scope>
    <source>
        <strain evidence="3">DSM 17230 / JCM 13409 / AQ1.S1</strain>
    </source>
</reference>
<dbReference type="HOGENOM" id="CLU_2968432_0_0_2"/>
<keyword evidence="1" id="KW-1133">Transmembrane helix</keyword>
<keyword evidence="1" id="KW-0812">Transmembrane</keyword>
<name>E0STJ1_IGNAA</name>
<dbReference type="STRING" id="583356.Igag_1986"/>
<dbReference type="AlphaFoldDB" id="E0STJ1"/>
<protein>
    <submittedName>
        <fullName evidence="2">Uncharacterized protein</fullName>
    </submittedName>
</protein>
<evidence type="ECO:0000256" key="1">
    <source>
        <dbReference type="SAM" id="Phobius"/>
    </source>
</evidence>